<evidence type="ECO:0000313" key="2">
    <source>
        <dbReference type="Proteomes" id="UP001054945"/>
    </source>
</evidence>
<reference evidence="1 2" key="1">
    <citation type="submission" date="2021-06" db="EMBL/GenBank/DDBJ databases">
        <title>Caerostris extrusa draft genome.</title>
        <authorList>
            <person name="Kono N."/>
            <person name="Arakawa K."/>
        </authorList>
    </citation>
    <scope>NUCLEOTIDE SEQUENCE [LARGE SCALE GENOMIC DNA]</scope>
</reference>
<dbReference type="Proteomes" id="UP001054945">
    <property type="component" value="Unassembled WGS sequence"/>
</dbReference>
<accession>A0AAV4MYA9</accession>
<keyword evidence="2" id="KW-1185">Reference proteome</keyword>
<dbReference type="EMBL" id="BPLR01002702">
    <property type="protein sequence ID" value="GIX76926.1"/>
    <property type="molecule type" value="Genomic_DNA"/>
</dbReference>
<dbReference type="AlphaFoldDB" id="A0AAV4MYA9"/>
<protein>
    <submittedName>
        <fullName evidence="1">Uncharacterized protein</fullName>
    </submittedName>
</protein>
<evidence type="ECO:0000313" key="1">
    <source>
        <dbReference type="EMBL" id="GIX76926.1"/>
    </source>
</evidence>
<sequence>MAGSCDANIFSSAKDAISGIRSDNRDFISPRVNSWTWENRCLLPRSGLAIKFKKRFLKNTLNLQFFCLLGILWASPLGWREDQELREIFTVR</sequence>
<organism evidence="1 2">
    <name type="scientific">Caerostris extrusa</name>
    <name type="common">Bark spider</name>
    <name type="synonym">Caerostris bankana</name>
    <dbReference type="NCBI Taxonomy" id="172846"/>
    <lineage>
        <taxon>Eukaryota</taxon>
        <taxon>Metazoa</taxon>
        <taxon>Ecdysozoa</taxon>
        <taxon>Arthropoda</taxon>
        <taxon>Chelicerata</taxon>
        <taxon>Arachnida</taxon>
        <taxon>Araneae</taxon>
        <taxon>Araneomorphae</taxon>
        <taxon>Entelegynae</taxon>
        <taxon>Araneoidea</taxon>
        <taxon>Araneidae</taxon>
        <taxon>Caerostris</taxon>
    </lineage>
</organism>
<comment type="caution">
    <text evidence="1">The sequence shown here is derived from an EMBL/GenBank/DDBJ whole genome shotgun (WGS) entry which is preliminary data.</text>
</comment>
<name>A0AAV4MYA9_CAEEX</name>
<proteinExistence type="predicted"/>
<gene>
    <name evidence="1" type="ORF">CEXT_269271</name>
</gene>